<keyword evidence="4" id="KW-1185">Reference proteome</keyword>
<protein>
    <submittedName>
        <fullName evidence="2">Uncharacterized protein</fullName>
    </submittedName>
</protein>
<evidence type="ECO:0000313" key="1">
    <source>
        <dbReference type="EMBL" id="AXH12188.1"/>
    </source>
</evidence>
<dbReference type="RefSeq" id="WP_114839027.1">
    <property type="nucleotide sequence ID" value="NZ_CP031217.1"/>
</dbReference>
<dbReference type="EMBL" id="CP031217">
    <property type="protein sequence ID" value="AXH12188.1"/>
    <property type="molecule type" value="Genomic_DNA"/>
</dbReference>
<evidence type="ECO:0000313" key="4">
    <source>
        <dbReference type="Proteomes" id="UP000289193"/>
    </source>
</evidence>
<gene>
    <name evidence="1" type="ORF">ABIV_1186</name>
    <name evidence="2" type="ORF">CRV05_02695</name>
</gene>
<dbReference type="Proteomes" id="UP000289193">
    <property type="component" value="Unassembled WGS sequence"/>
</dbReference>
<sequence length="66" mass="7652">MEINNSFNTDKLKISAAYYESSIILSTSSVSYEKPISVKWKNQLVFLHMQYAHDLDNIKAEINLKK</sequence>
<organism evidence="2 4">
    <name type="scientific">Halarcobacter bivalviorum</name>
    <dbReference type="NCBI Taxonomy" id="663364"/>
    <lineage>
        <taxon>Bacteria</taxon>
        <taxon>Pseudomonadati</taxon>
        <taxon>Campylobacterota</taxon>
        <taxon>Epsilonproteobacteria</taxon>
        <taxon>Campylobacterales</taxon>
        <taxon>Arcobacteraceae</taxon>
        <taxon>Halarcobacter</taxon>
    </lineage>
</organism>
<reference evidence="2 4" key="1">
    <citation type="submission" date="2017-10" db="EMBL/GenBank/DDBJ databases">
        <title>Genomics of the genus Arcobacter.</title>
        <authorList>
            <person name="Perez-Cataluna A."/>
            <person name="Figueras M.J."/>
        </authorList>
    </citation>
    <scope>NUCLEOTIDE SEQUENCE [LARGE SCALE GENOMIC DNA]</scope>
    <source>
        <strain evidence="2 4">CECT 7835</strain>
    </source>
</reference>
<evidence type="ECO:0000313" key="2">
    <source>
        <dbReference type="EMBL" id="RXK11293.1"/>
    </source>
</evidence>
<proteinExistence type="predicted"/>
<dbReference type="KEGG" id="hbv:ABIV_1186"/>
<reference evidence="1 3" key="2">
    <citation type="submission" date="2018-07" db="EMBL/GenBank/DDBJ databases">
        <title>Complete genome of the Arcobacter bivalviorum type strain LMG 26154.</title>
        <authorList>
            <person name="Miller W.G."/>
            <person name="Yee E."/>
            <person name="Bono J.L."/>
        </authorList>
    </citation>
    <scope>NUCLEOTIDE SEQUENCE [LARGE SCALE GENOMIC DNA]</scope>
    <source>
        <strain evidence="1 3">LMG 26154</strain>
    </source>
</reference>
<accession>A0AAX2ADB3</accession>
<dbReference type="Proteomes" id="UP000253850">
    <property type="component" value="Chromosome"/>
</dbReference>
<name>A0AAX2ADB3_9BACT</name>
<evidence type="ECO:0000313" key="3">
    <source>
        <dbReference type="Proteomes" id="UP000253850"/>
    </source>
</evidence>
<dbReference type="AlphaFoldDB" id="A0AAX2ADB3"/>
<dbReference type="EMBL" id="PDKM01000001">
    <property type="protein sequence ID" value="RXK11293.1"/>
    <property type="molecule type" value="Genomic_DNA"/>
</dbReference>